<keyword evidence="5" id="KW-0325">Glycoprotein</keyword>
<dbReference type="EMBL" id="SUNJ01003623">
    <property type="protein sequence ID" value="TPP65111.1"/>
    <property type="molecule type" value="Genomic_DNA"/>
</dbReference>
<evidence type="ECO:0000256" key="4">
    <source>
        <dbReference type="ARBA" id="ARBA00023136"/>
    </source>
</evidence>
<evidence type="ECO:0000256" key="2">
    <source>
        <dbReference type="ARBA" id="ARBA00022692"/>
    </source>
</evidence>
<dbReference type="InterPro" id="IPR039775">
    <property type="entry name" value="PHTF1/2"/>
</dbReference>
<name>A0A504YYJ0_FASGI</name>
<reference evidence="9 10" key="1">
    <citation type="submission" date="2019-04" db="EMBL/GenBank/DDBJ databases">
        <title>Annotation for the trematode Fasciola gigantica.</title>
        <authorList>
            <person name="Choi Y.-J."/>
        </authorList>
    </citation>
    <scope>NUCLEOTIDE SEQUENCE [LARGE SCALE GENOMIC DNA]</scope>
    <source>
        <strain evidence="9">Uganda_cow_1</strain>
    </source>
</reference>
<feature type="region of interest" description="Disordered" evidence="6">
    <location>
        <begin position="170"/>
        <end position="289"/>
    </location>
</feature>
<feature type="domain" description="PHTF1/2 N-terminal" evidence="8">
    <location>
        <begin position="3"/>
        <end position="152"/>
    </location>
</feature>
<keyword evidence="10" id="KW-1185">Reference proteome</keyword>
<dbReference type="PANTHER" id="PTHR12680">
    <property type="entry name" value="PUTATIVE HOMEODOMAIN TRANSCRIPTION FACTOR PHTF"/>
    <property type="match status" value="1"/>
</dbReference>
<dbReference type="GO" id="GO:0003677">
    <property type="term" value="F:DNA binding"/>
    <property type="evidence" value="ECO:0007669"/>
    <property type="project" value="UniProtKB-KW"/>
</dbReference>
<evidence type="ECO:0000256" key="7">
    <source>
        <dbReference type="SAM" id="Phobius"/>
    </source>
</evidence>
<gene>
    <name evidence="9" type="ORF">FGIG_10015</name>
</gene>
<comment type="caution">
    <text evidence="9">The sequence shown here is derived from an EMBL/GenBank/DDBJ whole genome shotgun (WGS) entry which is preliminary data.</text>
</comment>
<evidence type="ECO:0000259" key="8">
    <source>
        <dbReference type="Pfam" id="PF12129"/>
    </source>
</evidence>
<feature type="compositionally biased region" description="Acidic residues" evidence="6">
    <location>
        <begin position="274"/>
        <end position="284"/>
    </location>
</feature>
<keyword evidence="2 7" id="KW-0812">Transmembrane</keyword>
<dbReference type="GO" id="GO:0016020">
    <property type="term" value="C:membrane"/>
    <property type="evidence" value="ECO:0007669"/>
    <property type="project" value="UniProtKB-SubCell"/>
</dbReference>
<dbReference type="GO" id="GO:0005783">
    <property type="term" value="C:endoplasmic reticulum"/>
    <property type="evidence" value="ECO:0007669"/>
    <property type="project" value="InterPro"/>
</dbReference>
<protein>
    <submittedName>
        <fullName evidence="9">Homeodomain transcription factor 2</fullName>
    </submittedName>
</protein>
<feature type="transmembrane region" description="Helical" evidence="7">
    <location>
        <begin position="69"/>
        <end position="87"/>
    </location>
</feature>
<evidence type="ECO:0000256" key="6">
    <source>
        <dbReference type="SAM" id="MobiDB-lite"/>
    </source>
</evidence>
<evidence type="ECO:0000313" key="9">
    <source>
        <dbReference type="EMBL" id="TPP65111.1"/>
    </source>
</evidence>
<dbReference type="PANTHER" id="PTHR12680:SF6">
    <property type="entry name" value="PROTEIN PHTF"/>
    <property type="match status" value="1"/>
</dbReference>
<dbReference type="Pfam" id="PF12129">
    <property type="entry name" value="PHTF1-2_N"/>
    <property type="match status" value="1"/>
</dbReference>
<keyword evidence="9" id="KW-0238">DNA-binding</keyword>
<evidence type="ECO:0000256" key="3">
    <source>
        <dbReference type="ARBA" id="ARBA00022989"/>
    </source>
</evidence>
<evidence type="ECO:0000256" key="5">
    <source>
        <dbReference type="ARBA" id="ARBA00023180"/>
    </source>
</evidence>
<keyword evidence="3 7" id="KW-1133">Transmembrane helix</keyword>
<evidence type="ECO:0000256" key="1">
    <source>
        <dbReference type="ARBA" id="ARBA00004141"/>
    </source>
</evidence>
<accession>A0A504YYJ0</accession>
<feature type="region of interest" description="Disordered" evidence="6">
    <location>
        <begin position="404"/>
        <end position="448"/>
    </location>
</feature>
<evidence type="ECO:0000313" key="10">
    <source>
        <dbReference type="Proteomes" id="UP000316759"/>
    </source>
</evidence>
<dbReference type="InterPro" id="IPR021980">
    <property type="entry name" value="PHTF1/2_N"/>
</dbReference>
<feature type="compositionally biased region" description="Polar residues" evidence="6">
    <location>
        <begin position="186"/>
        <end position="201"/>
    </location>
</feature>
<sequence length="1052" mass="116415">MSLGALVKYFQHKLGNYDKQSSDQSVEQRILQEMDKGTPHEEKKGNNLFIDVDLVRGSVFSKSKTRHRWVQVVMWGVLRTAFAPLYWDYWREHTSFRMAAYVMFHFLVQFIQAICFLLIDPETSKSTQDDVFVPCLLAVLLGILHAHITAAHGSIGSSVLKQSDKEFNHLTTHSSSSRLEPDSRSFQPVATQSTGPISNVSDQEHAFLINSRDSDPHSSQRLSAGPLGNRRGSRETNLMTSVERQESSPARMISRHRRPNMSHAPIEPEGLSSDADEEEAEDESENRCNGCPALGVPELTGLNDRHAIPWSRSATRFRGATTNRTKLPASRLKTASCRHGSGHTAGEDEKFSVHVTEQTEIPVELEYHKQSQSLSKPSTPADLFSGLFRLNPWRSASDTSLLCPIQDHKSDGEASETETPSDQLVQSTAHTSHGSGHTASGLARPQWTPNTGCVSQPLFISTEQCSSSGPPSNSRDTGLQSVTRFDVQPLTEPVNVEAASLETIVPLNEPSHKPTLIWTSNSACADHFSNTEEPPLESPLSTPVCAVFTDSEEAVRRPRIRSWSIGFPVDQYQFCGINSSVVPSFCYGSSLGLSRTMLSILSDEHQRCCFWGIGSLGRMVNISRHFSSPTGKPIAVGWDSVGRDFSSMQALRATSAQCGTVTNAVGSSQAPLHSHHHHRLGRASVSGLSSAQSTSSSNGSQPEHTNDRSGLHRDLESVHGVGAELCANPKASWNGNMEDLESTKSDFRSVDTKSEFGRIEQTMNEPQVHTQRNAVAIETPPHPNSHSKLQRNFLLTKKTSRNHEQDEDDKSCKSCEFYDEPLNCVASEDTFTTRSRQRANFLQLFLRRAYNHRQQIRALNAAHFSSDALDESTARVHRTNQPAANVTHNGGTFFRLYDTFTKKDELGRLEPPSFRRRFPTGLRQSAVLTPQSPNRTTRPGVFFRDASNVWTREPAVRIQAPHSPAHWSHGSDEMRLPADRSRSNAVELTPGVGIMTGPTSCSPVETAAAEPGFDGPLSVGLKPADRTEFLAEKYSYRHPVCFFTHNDLIIII</sequence>
<dbReference type="STRING" id="46835.A0A504YYJ0"/>
<dbReference type="AlphaFoldDB" id="A0A504YYJ0"/>
<feature type="compositionally biased region" description="Polar residues" evidence="6">
    <location>
        <begin position="417"/>
        <end position="438"/>
    </location>
</feature>
<feature type="transmembrane region" description="Helical" evidence="7">
    <location>
        <begin position="99"/>
        <end position="119"/>
    </location>
</feature>
<keyword evidence="4 7" id="KW-0472">Membrane</keyword>
<feature type="compositionally biased region" description="Low complexity" evidence="6">
    <location>
        <begin position="684"/>
        <end position="700"/>
    </location>
</feature>
<dbReference type="OrthoDB" id="10066656at2759"/>
<feature type="transmembrane region" description="Helical" evidence="7">
    <location>
        <begin position="131"/>
        <end position="148"/>
    </location>
</feature>
<keyword evidence="9" id="KW-0371">Homeobox</keyword>
<proteinExistence type="predicted"/>
<feature type="region of interest" description="Disordered" evidence="6">
    <location>
        <begin position="325"/>
        <end position="347"/>
    </location>
</feature>
<organism evidence="9 10">
    <name type="scientific">Fasciola gigantica</name>
    <name type="common">Giant liver fluke</name>
    <dbReference type="NCBI Taxonomy" id="46835"/>
    <lineage>
        <taxon>Eukaryota</taxon>
        <taxon>Metazoa</taxon>
        <taxon>Spiralia</taxon>
        <taxon>Lophotrochozoa</taxon>
        <taxon>Platyhelminthes</taxon>
        <taxon>Trematoda</taxon>
        <taxon>Digenea</taxon>
        <taxon>Plagiorchiida</taxon>
        <taxon>Echinostomata</taxon>
        <taxon>Echinostomatoidea</taxon>
        <taxon>Fasciolidae</taxon>
        <taxon>Fasciola</taxon>
    </lineage>
</organism>
<feature type="region of interest" description="Disordered" evidence="6">
    <location>
        <begin position="666"/>
        <end position="710"/>
    </location>
</feature>
<dbReference type="Proteomes" id="UP000316759">
    <property type="component" value="Unassembled WGS sequence"/>
</dbReference>
<comment type="subcellular location">
    <subcellularLocation>
        <location evidence="1">Membrane</location>
        <topology evidence="1">Multi-pass membrane protein</topology>
    </subcellularLocation>
</comment>